<name>A9S8R1_PHYPA</name>
<reference evidence="9 11" key="2">
    <citation type="journal article" date="2018" name="Plant J.">
        <title>The Physcomitrella patens chromosome-scale assembly reveals moss genome structure and evolution.</title>
        <authorList>
            <person name="Lang D."/>
            <person name="Ullrich K.K."/>
            <person name="Murat F."/>
            <person name="Fuchs J."/>
            <person name="Jenkins J."/>
            <person name="Haas F.B."/>
            <person name="Piednoel M."/>
            <person name="Gundlach H."/>
            <person name="Van Bel M."/>
            <person name="Meyberg R."/>
            <person name="Vives C."/>
            <person name="Morata J."/>
            <person name="Symeonidi A."/>
            <person name="Hiss M."/>
            <person name="Muchero W."/>
            <person name="Kamisugi Y."/>
            <person name="Saleh O."/>
            <person name="Blanc G."/>
            <person name="Decker E.L."/>
            <person name="van Gessel N."/>
            <person name="Grimwood J."/>
            <person name="Hayes R.D."/>
            <person name="Graham S.W."/>
            <person name="Gunter L.E."/>
            <person name="McDaniel S.F."/>
            <person name="Hoernstein S.N.W."/>
            <person name="Larsson A."/>
            <person name="Li F.W."/>
            <person name="Perroud P.F."/>
            <person name="Phillips J."/>
            <person name="Ranjan P."/>
            <person name="Rokshar D.S."/>
            <person name="Rothfels C.J."/>
            <person name="Schneider L."/>
            <person name="Shu S."/>
            <person name="Stevenson D.W."/>
            <person name="Thummler F."/>
            <person name="Tillich M."/>
            <person name="Villarreal Aguilar J.C."/>
            <person name="Widiez T."/>
            <person name="Wong G.K."/>
            <person name="Wymore A."/>
            <person name="Zhang Y."/>
            <person name="Zimmer A.D."/>
            <person name="Quatrano R.S."/>
            <person name="Mayer K.F.X."/>
            <person name="Goodstein D."/>
            <person name="Casacuberta J.M."/>
            <person name="Vandepoele K."/>
            <person name="Reski R."/>
            <person name="Cuming A.C."/>
            <person name="Tuskan G.A."/>
            <person name="Maumus F."/>
            <person name="Salse J."/>
            <person name="Schmutz J."/>
            <person name="Rensing S.A."/>
        </authorList>
    </citation>
    <scope>NUCLEOTIDE SEQUENCE [LARGE SCALE GENOMIC DNA]</scope>
    <source>
        <strain evidence="10 11">cv. Gransden 2004</strain>
    </source>
</reference>
<dbReference type="EnsemblPlants" id="Pp3c12_7570V3.1">
    <property type="protein sequence ID" value="Pp3c12_7570V3.1"/>
    <property type="gene ID" value="Pp3c12_7570"/>
</dbReference>
<comment type="similarity">
    <text evidence="2">Belongs to the Tim44 family.</text>
</comment>
<dbReference type="Gene3D" id="3.10.450.240">
    <property type="match status" value="1"/>
</dbReference>
<dbReference type="Gramene" id="Pp3c12_7570V3.1">
    <property type="protein sequence ID" value="Pp3c12_7570V3.1"/>
    <property type="gene ID" value="Pp3c12_7570"/>
</dbReference>
<dbReference type="InterPro" id="IPR032710">
    <property type="entry name" value="NTF2-like_dom_sf"/>
</dbReference>
<evidence type="ECO:0000256" key="6">
    <source>
        <dbReference type="ARBA" id="ARBA00023136"/>
    </source>
</evidence>
<keyword evidence="6" id="KW-0472">Membrane</keyword>
<accession>A9S8R1</accession>
<dbReference type="InterPro" id="IPR007379">
    <property type="entry name" value="Tim44-like_dom"/>
</dbReference>
<protein>
    <recommendedName>
        <fullName evidence="8">Tim44-like domain-containing protein</fullName>
    </recommendedName>
</protein>
<evidence type="ECO:0000256" key="4">
    <source>
        <dbReference type="ARBA" id="ARBA00022946"/>
    </source>
</evidence>
<dbReference type="eggNOG" id="KOG2580">
    <property type="taxonomic scope" value="Eukaryota"/>
</dbReference>
<dbReference type="GO" id="GO:0005743">
    <property type="term" value="C:mitochondrial inner membrane"/>
    <property type="evidence" value="ECO:0000318"/>
    <property type="project" value="GO_Central"/>
</dbReference>
<feature type="region of interest" description="Disordered" evidence="7">
    <location>
        <begin position="160"/>
        <end position="184"/>
    </location>
</feature>
<dbReference type="EnsemblPlants" id="Pp3c12_7570V3.2">
    <property type="protein sequence ID" value="Pp3c12_7570V3.2"/>
    <property type="gene ID" value="Pp3c12_7570"/>
</dbReference>
<feature type="domain" description="Tim44-like" evidence="8">
    <location>
        <begin position="269"/>
        <end position="421"/>
    </location>
</feature>
<keyword evidence="5" id="KW-0496">Mitochondrion</keyword>
<dbReference type="SUPFAM" id="SSF54427">
    <property type="entry name" value="NTF2-like"/>
    <property type="match status" value="1"/>
</dbReference>
<feature type="region of interest" description="Disordered" evidence="7">
    <location>
        <begin position="78"/>
        <end position="112"/>
    </location>
</feature>
<reference evidence="9 11" key="1">
    <citation type="journal article" date="2008" name="Science">
        <title>The Physcomitrella genome reveals evolutionary insights into the conquest of land by plants.</title>
        <authorList>
            <person name="Rensing S."/>
            <person name="Lang D."/>
            <person name="Zimmer A."/>
            <person name="Terry A."/>
            <person name="Salamov A."/>
            <person name="Shapiro H."/>
            <person name="Nishiyama T."/>
            <person name="Perroud P.-F."/>
            <person name="Lindquist E."/>
            <person name="Kamisugi Y."/>
            <person name="Tanahashi T."/>
            <person name="Sakakibara K."/>
            <person name="Fujita T."/>
            <person name="Oishi K."/>
            <person name="Shin-I T."/>
            <person name="Kuroki Y."/>
            <person name="Toyoda A."/>
            <person name="Suzuki Y."/>
            <person name="Hashimoto A."/>
            <person name="Yamaguchi K."/>
            <person name="Sugano A."/>
            <person name="Kohara Y."/>
            <person name="Fujiyama A."/>
            <person name="Anterola A."/>
            <person name="Aoki S."/>
            <person name="Ashton N."/>
            <person name="Barbazuk W.B."/>
            <person name="Barker E."/>
            <person name="Bennetzen J."/>
            <person name="Bezanilla M."/>
            <person name="Blankenship R."/>
            <person name="Cho S.H."/>
            <person name="Dutcher S."/>
            <person name="Estelle M."/>
            <person name="Fawcett J.A."/>
            <person name="Gundlach H."/>
            <person name="Hanada K."/>
            <person name="Heyl A."/>
            <person name="Hicks K.A."/>
            <person name="Hugh J."/>
            <person name="Lohr M."/>
            <person name="Mayer K."/>
            <person name="Melkozernov A."/>
            <person name="Murata T."/>
            <person name="Nelson D."/>
            <person name="Pils B."/>
            <person name="Prigge M."/>
            <person name="Reiss B."/>
            <person name="Renner T."/>
            <person name="Rombauts S."/>
            <person name="Rushton P."/>
            <person name="Sanderfoot A."/>
            <person name="Schween G."/>
            <person name="Shiu S.-H."/>
            <person name="Stueber K."/>
            <person name="Theodoulou F.L."/>
            <person name="Tu H."/>
            <person name="Van de Peer Y."/>
            <person name="Verrier P.J."/>
            <person name="Waters E."/>
            <person name="Wood A."/>
            <person name="Yang L."/>
            <person name="Cove D."/>
            <person name="Cuming A."/>
            <person name="Hasebe M."/>
            <person name="Lucas S."/>
            <person name="Mishler D.B."/>
            <person name="Reski R."/>
            <person name="Grigoriev I."/>
            <person name="Quatrano R.S."/>
            <person name="Boore J.L."/>
        </authorList>
    </citation>
    <scope>NUCLEOTIDE SEQUENCE [LARGE SCALE GENOMIC DNA]</scope>
    <source>
        <strain evidence="10 11">cv. Gransden 2004</strain>
    </source>
</reference>
<evidence type="ECO:0000256" key="1">
    <source>
        <dbReference type="ARBA" id="ARBA00004273"/>
    </source>
</evidence>
<dbReference type="Proteomes" id="UP000006727">
    <property type="component" value="Chromosome 12"/>
</dbReference>
<organism evidence="9">
    <name type="scientific">Physcomitrium patens</name>
    <name type="common">Spreading-leaved earth moss</name>
    <name type="synonym">Physcomitrella patens</name>
    <dbReference type="NCBI Taxonomy" id="3218"/>
    <lineage>
        <taxon>Eukaryota</taxon>
        <taxon>Viridiplantae</taxon>
        <taxon>Streptophyta</taxon>
        <taxon>Embryophyta</taxon>
        <taxon>Bryophyta</taxon>
        <taxon>Bryophytina</taxon>
        <taxon>Bryopsida</taxon>
        <taxon>Funariidae</taxon>
        <taxon>Funariales</taxon>
        <taxon>Funariaceae</taxon>
        <taxon>Physcomitrium</taxon>
    </lineage>
</organism>
<evidence type="ECO:0000313" key="10">
    <source>
        <dbReference type="EnsemblPlants" id="Pp3c12_7570V3.1"/>
    </source>
</evidence>
<dbReference type="GO" id="GO:0030150">
    <property type="term" value="P:protein import into mitochondrial matrix"/>
    <property type="evidence" value="ECO:0000318"/>
    <property type="project" value="GO_Central"/>
</dbReference>
<dbReference type="PANTHER" id="PTHR10721:SF1">
    <property type="entry name" value="MITOCHONDRIAL IMPORT INNER MEMBRANE TRANSLOCASE SUBUNIT TIM44"/>
    <property type="match status" value="1"/>
</dbReference>
<dbReference type="Gramene" id="Pp3c12_7570V3.2">
    <property type="protein sequence ID" value="Pp3c12_7570V3.2"/>
    <property type="gene ID" value="Pp3c12_7570"/>
</dbReference>
<sequence>MTLQQVPGRTAKALSVGGARATALTRRLLLLSREYGFPIASPSMASCSVSRGLMGGYSIARGRVLSQLSEVVPSSSSSSALSVCNFSNRPGESEESQSKFSQNPSSSFPASVPSPQVVIKKVSDAFRNAASSTGDVMHRMREAKLVDSVRTGYTFLKEEMNRTSPQRKPKYSAPDDSAVRDIPPVNTTVNSIVPVVKKTTGWEKRWEDLKKKAKSHPAFKRFKTVTGHPVVTKGQELAEDIRERWETSDSPVVHRIQDMNESLFGETATAVAMREIRRHDPSFTFSDFLAEMQEEIRPTLRAYLKGDVPTLKKKCCREVLERCQAERSALESQGIFLSNEILHISDIEIKETKLLGNSPIIIINFQTQQIHCARDKAGNIIEGARDDIHTVFYAWAMQQESPEETSHGEFQTRWKLREMQQAGIQALI</sequence>
<keyword evidence="11" id="KW-1185">Reference proteome</keyword>
<evidence type="ECO:0000313" key="11">
    <source>
        <dbReference type="Proteomes" id="UP000006727"/>
    </source>
</evidence>
<evidence type="ECO:0000256" key="5">
    <source>
        <dbReference type="ARBA" id="ARBA00023128"/>
    </source>
</evidence>
<feature type="compositionally biased region" description="Low complexity" evidence="7">
    <location>
        <begin position="98"/>
        <end position="112"/>
    </location>
</feature>
<dbReference type="STRING" id="3218.A9S8R1"/>
<dbReference type="AlphaFoldDB" id="A9S8R1"/>
<comment type="subcellular location">
    <subcellularLocation>
        <location evidence="1">Mitochondrion inner membrane</location>
    </subcellularLocation>
</comment>
<dbReference type="InterPro" id="IPR039544">
    <property type="entry name" value="Tim44-like"/>
</dbReference>
<evidence type="ECO:0000256" key="3">
    <source>
        <dbReference type="ARBA" id="ARBA00022792"/>
    </source>
</evidence>
<dbReference type="Pfam" id="PF04280">
    <property type="entry name" value="Tim44"/>
    <property type="match status" value="1"/>
</dbReference>
<dbReference type="PaxDb" id="3218-PP1S56_221V6.1"/>
<dbReference type="OrthoDB" id="10265990at2759"/>
<dbReference type="SMART" id="SM00978">
    <property type="entry name" value="Tim44"/>
    <property type="match status" value="1"/>
</dbReference>
<dbReference type="PANTHER" id="PTHR10721">
    <property type="entry name" value="MITOCHONDRIAL IMPORT INNER MEMBRANE TRANSLOCASE SUBUNIT TIM44"/>
    <property type="match status" value="1"/>
</dbReference>
<evidence type="ECO:0000256" key="7">
    <source>
        <dbReference type="SAM" id="MobiDB-lite"/>
    </source>
</evidence>
<dbReference type="GO" id="GO:0051087">
    <property type="term" value="F:protein-folding chaperone binding"/>
    <property type="evidence" value="ECO:0000318"/>
    <property type="project" value="GO_Central"/>
</dbReference>
<evidence type="ECO:0000259" key="8">
    <source>
        <dbReference type="SMART" id="SM00978"/>
    </source>
</evidence>
<reference evidence="10" key="3">
    <citation type="submission" date="2020-12" db="UniProtKB">
        <authorList>
            <consortium name="EnsemblPlants"/>
        </authorList>
    </citation>
    <scope>IDENTIFICATION</scope>
</reference>
<keyword evidence="4" id="KW-0809">Transit peptide</keyword>
<gene>
    <name evidence="10" type="primary">LOC112289178</name>
    <name evidence="9" type="ORF">PHYPA_015932</name>
</gene>
<dbReference type="GeneID" id="112289178"/>
<dbReference type="EMBL" id="ABEU02000012">
    <property type="protein sequence ID" value="PNR43551.1"/>
    <property type="molecule type" value="Genomic_DNA"/>
</dbReference>
<dbReference type="RefSeq" id="XP_024389939.1">
    <property type="nucleotide sequence ID" value="XM_024534171.2"/>
</dbReference>
<keyword evidence="3" id="KW-0999">Mitochondrion inner membrane</keyword>
<proteinExistence type="inferred from homology"/>
<dbReference type="HOGENOM" id="CLU_038444_0_0_1"/>
<evidence type="ECO:0000313" key="9">
    <source>
        <dbReference type="EMBL" id="PNR43551.1"/>
    </source>
</evidence>
<evidence type="ECO:0000256" key="2">
    <source>
        <dbReference type="ARBA" id="ARBA00009597"/>
    </source>
</evidence>